<sequence>MGSHVGEGLGAVLFDPRVSEGDDMFALVVARFGGVVVAGVVVVDVHYRAPEGEEKREDKSIITGCETMEPEGMRQQFPFYNELQTIFGARMQRMLWMEAEGGLSAPKKKGVQLSSDDEDDNEESDGGEKITSSKKRRKVLKGGGTGSSTSGTSMISSLKELLEEFMKQQMQMEMEWMKAYERREEERRVKEMEWRQTMEALENERVAMERRWREREDERRTREEARAEKRDALITALLNKLRREEM</sequence>
<feature type="coiled-coil region" evidence="1">
    <location>
        <begin position="155"/>
        <end position="218"/>
    </location>
</feature>
<dbReference type="PANTHER" id="PTHR21654">
    <property type="entry name" value="FI21293P1"/>
    <property type="match status" value="1"/>
</dbReference>
<protein>
    <submittedName>
        <fullName evidence="3">Uncharacterized protein</fullName>
    </submittedName>
</protein>
<evidence type="ECO:0000313" key="3">
    <source>
        <dbReference type="EMBL" id="KAG5553156.1"/>
    </source>
</evidence>
<keyword evidence="1" id="KW-0175">Coiled coil</keyword>
<feature type="compositionally biased region" description="Acidic residues" evidence="2">
    <location>
        <begin position="115"/>
        <end position="125"/>
    </location>
</feature>
<gene>
    <name evidence="3" type="ORF">RHGRI_011128</name>
</gene>
<dbReference type="PANTHER" id="PTHR21654:SF66">
    <property type="entry name" value="TRIHELIX TRANSCRIPTION FACTOR GT-3B"/>
    <property type="match status" value="1"/>
</dbReference>
<evidence type="ECO:0000313" key="4">
    <source>
        <dbReference type="Proteomes" id="UP000823749"/>
    </source>
</evidence>
<name>A0AAV6KKV7_9ERIC</name>
<feature type="region of interest" description="Disordered" evidence="2">
    <location>
        <begin position="106"/>
        <end position="153"/>
    </location>
</feature>
<evidence type="ECO:0000256" key="1">
    <source>
        <dbReference type="SAM" id="Coils"/>
    </source>
</evidence>
<reference evidence="3" key="1">
    <citation type="submission" date="2020-08" db="EMBL/GenBank/DDBJ databases">
        <title>Plant Genome Project.</title>
        <authorList>
            <person name="Zhang R.-G."/>
        </authorList>
    </citation>
    <scope>NUCLEOTIDE SEQUENCE</scope>
    <source>
        <strain evidence="3">WSP0</strain>
        <tissue evidence="3">Leaf</tissue>
    </source>
</reference>
<proteinExistence type="predicted"/>
<organism evidence="3 4">
    <name type="scientific">Rhododendron griersonianum</name>
    <dbReference type="NCBI Taxonomy" id="479676"/>
    <lineage>
        <taxon>Eukaryota</taxon>
        <taxon>Viridiplantae</taxon>
        <taxon>Streptophyta</taxon>
        <taxon>Embryophyta</taxon>
        <taxon>Tracheophyta</taxon>
        <taxon>Spermatophyta</taxon>
        <taxon>Magnoliopsida</taxon>
        <taxon>eudicotyledons</taxon>
        <taxon>Gunneridae</taxon>
        <taxon>Pentapetalae</taxon>
        <taxon>asterids</taxon>
        <taxon>Ericales</taxon>
        <taxon>Ericaceae</taxon>
        <taxon>Ericoideae</taxon>
        <taxon>Rhodoreae</taxon>
        <taxon>Rhododendron</taxon>
    </lineage>
</organism>
<evidence type="ECO:0000256" key="2">
    <source>
        <dbReference type="SAM" id="MobiDB-lite"/>
    </source>
</evidence>
<comment type="caution">
    <text evidence="3">The sequence shown here is derived from an EMBL/GenBank/DDBJ whole genome shotgun (WGS) entry which is preliminary data.</text>
</comment>
<keyword evidence="4" id="KW-1185">Reference proteome</keyword>
<dbReference type="Proteomes" id="UP000823749">
    <property type="component" value="Chromosome 4"/>
</dbReference>
<dbReference type="AlphaFoldDB" id="A0AAV6KKV7"/>
<accession>A0AAV6KKV7</accession>
<dbReference type="EMBL" id="JACTNZ010000004">
    <property type="protein sequence ID" value="KAG5553156.1"/>
    <property type="molecule type" value="Genomic_DNA"/>
</dbReference>